<proteinExistence type="predicted"/>
<evidence type="ECO:0000313" key="1">
    <source>
        <dbReference type="EMBL" id="QJH92882.1"/>
    </source>
</evidence>
<dbReference type="Pfam" id="PF05869">
    <property type="entry name" value="Dam"/>
    <property type="match status" value="1"/>
</dbReference>
<reference evidence="1" key="1">
    <citation type="submission" date="2020-03" db="EMBL/GenBank/DDBJ databases">
        <title>The deep terrestrial virosphere.</title>
        <authorList>
            <person name="Holmfeldt K."/>
            <person name="Nilsson E."/>
            <person name="Simone D."/>
            <person name="Lopez-Fernandez M."/>
            <person name="Wu X."/>
            <person name="de Brujin I."/>
            <person name="Lundin D."/>
            <person name="Andersson A."/>
            <person name="Bertilsson S."/>
            <person name="Dopson M."/>
        </authorList>
    </citation>
    <scope>NUCLEOTIDE SEQUENCE</scope>
    <source>
        <strain evidence="1">MM171A02284</strain>
    </source>
</reference>
<protein>
    <submittedName>
        <fullName evidence="1">Putative methyltransferase</fullName>
    </submittedName>
</protein>
<gene>
    <name evidence="1" type="ORF">MM171A02284_0005</name>
</gene>
<accession>A0A6M3X560</accession>
<name>A0A6M3X560_9ZZZZ</name>
<sequence>MNTKLMFSSKSREWRTPPEFYRKLNQEFHFTLDPCCTKESALCQKKYTDTEDGLKQDWQGERAFVNPPLRKSNRIMG</sequence>
<dbReference type="InterPro" id="IPR008593">
    <property type="entry name" value="Dam_MeTrfase"/>
</dbReference>
<keyword evidence="1" id="KW-0808">Transferase</keyword>
<dbReference type="GO" id="GO:0009007">
    <property type="term" value="F:site-specific DNA-methyltransferase (adenine-specific) activity"/>
    <property type="evidence" value="ECO:0007669"/>
    <property type="project" value="InterPro"/>
</dbReference>
<dbReference type="EMBL" id="MT143928">
    <property type="protein sequence ID" value="QJH92882.1"/>
    <property type="molecule type" value="Genomic_DNA"/>
</dbReference>
<dbReference type="GO" id="GO:0003677">
    <property type="term" value="F:DNA binding"/>
    <property type="evidence" value="ECO:0007669"/>
    <property type="project" value="InterPro"/>
</dbReference>
<dbReference type="GO" id="GO:0009307">
    <property type="term" value="P:DNA restriction-modification system"/>
    <property type="evidence" value="ECO:0007669"/>
    <property type="project" value="InterPro"/>
</dbReference>
<organism evidence="1">
    <name type="scientific">viral metagenome</name>
    <dbReference type="NCBI Taxonomy" id="1070528"/>
    <lineage>
        <taxon>unclassified sequences</taxon>
        <taxon>metagenomes</taxon>
        <taxon>organismal metagenomes</taxon>
    </lineage>
</organism>
<keyword evidence="1" id="KW-0489">Methyltransferase</keyword>
<dbReference type="GO" id="GO:0032259">
    <property type="term" value="P:methylation"/>
    <property type="evidence" value="ECO:0007669"/>
    <property type="project" value="UniProtKB-KW"/>
</dbReference>
<dbReference type="AlphaFoldDB" id="A0A6M3X560"/>